<dbReference type="InterPro" id="IPR019151">
    <property type="entry name" value="Proteasome_assmbl_chaperone_2"/>
</dbReference>
<sequence>MEETKIVLKEITEEKLKDAMFISGFRTLGEVGYLSIRHLILSRKMKRIGFVITKYLRDVTFLDDYGIATPFELFYDEEFHTVALLNHLLPFQREWSEFSHGIVKWLKKIRVKDAVLVGGLDKRYKDINQPIKWMKTSKSNIELNYPLLNKQLIVVGPLALFTVYAEIEDIPATVLLPYADRERLDPAAAAIAVETLNHIVGFKVDTKELYEDAKKIEQELQRQLEMIQKELSKSGVDRHYM</sequence>
<dbReference type="AlphaFoldDB" id="A0A6N0NVJ8"/>
<organism evidence="2 3">
    <name type="scientific">Metallosphaera tengchongensis</name>
    <dbReference type="NCBI Taxonomy" id="1532350"/>
    <lineage>
        <taxon>Archaea</taxon>
        <taxon>Thermoproteota</taxon>
        <taxon>Thermoprotei</taxon>
        <taxon>Sulfolobales</taxon>
        <taxon>Sulfolobaceae</taxon>
        <taxon>Metallosphaera</taxon>
    </lineage>
</organism>
<dbReference type="Gene3D" id="3.40.50.10900">
    <property type="entry name" value="PAC-like subunit"/>
    <property type="match status" value="1"/>
</dbReference>
<dbReference type="Pfam" id="PF09754">
    <property type="entry name" value="PAC2"/>
    <property type="match status" value="1"/>
</dbReference>
<protein>
    <submittedName>
        <fullName evidence="2">Proteasome assembly chaperone family protein</fullName>
    </submittedName>
</protein>
<dbReference type="SUPFAM" id="SSF159659">
    <property type="entry name" value="Cgl1923-like"/>
    <property type="match status" value="1"/>
</dbReference>
<dbReference type="PANTHER" id="PTHR35610:SF3">
    <property type="entry name" value="PROTEASOME ASSEMBLY CHAPERONE FAMILY PROTEIN"/>
    <property type="match status" value="1"/>
</dbReference>
<dbReference type="EMBL" id="CP049074">
    <property type="protein sequence ID" value="QKQ99872.1"/>
    <property type="molecule type" value="Genomic_DNA"/>
</dbReference>
<dbReference type="OrthoDB" id="35908at2157"/>
<proteinExistence type="predicted"/>
<accession>A0A6N0NVJ8</accession>
<evidence type="ECO:0000313" key="3">
    <source>
        <dbReference type="Proteomes" id="UP000509301"/>
    </source>
</evidence>
<dbReference type="GO" id="GO:0000502">
    <property type="term" value="C:proteasome complex"/>
    <property type="evidence" value="ECO:0007669"/>
    <property type="project" value="UniProtKB-KW"/>
</dbReference>
<dbReference type="RefSeq" id="WP_174630282.1">
    <property type="nucleotide sequence ID" value="NZ_CP049074.1"/>
</dbReference>
<name>A0A6N0NVJ8_9CREN</name>
<dbReference type="GeneID" id="55641345"/>
<gene>
    <name evidence="2" type="ORF">GWK48_05305</name>
</gene>
<dbReference type="Proteomes" id="UP000509301">
    <property type="component" value="Chromosome"/>
</dbReference>
<dbReference type="InterPro" id="IPR038389">
    <property type="entry name" value="PSMG2_sf"/>
</dbReference>
<reference evidence="2 3" key="1">
    <citation type="submission" date="2020-02" db="EMBL/GenBank/DDBJ databases">
        <title>Comparative genome analysis reveals the metabolism and evolution of the thermophilic archaeal genus Metallosphaera.</title>
        <authorList>
            <person name="Jiang C."/>
        </authorList>
    </citation>
    <scope>NUCLEOTIDE SEQUENCE [LARGE SCALE GENOMIC DNA]</scope>
    <source>
        <strain evidence="2 3">Ric-A</strain>
    </source>
</reference>
<evidence type="ECO:0000256" key="1">
    <source>
        <dbReference type="SAM" id="Coils"/>
    </source>
</evidence>
<keyword evidence="3" id="KW-1185">Reference proteome</keyword>
<dbReference type="PANTHER" id="PTHR35610">
    <property type="entry name" value="3-ISOPROPYLMALATE DEHYDRATASE-RELATED"/>
    <property type="match status" value="1"/>
</dbReference>
<keyword evidence="2" id="KW-0647">Proteasome</keyword>
<evidence type="ECO:0000313" key="2">
    <source>
        <dbReference type="EMBL" id="QKQ99872.1"/>
    </source>
</evidence>
<keyword evidence="1" id="KW-0175">Coiled coil</keyword>
<feature type="coiled-coil region" evidence="1">
    <location>
        <begin position="203"/>
        <end position="233"/>
    </location>
</feature>
<dbReference type="KEGG" id="mten:GWK48_05305"/>